<dbReference type="CDD" id="cd00063">
    <property type="entry name" value="FN3"/>
    <property type="match status" value="4"/>
</dbReference>
<feature type="domain" description="Fibronectin type-III" evidence="1">
    <location>
        <begin position="262"/>
        <end position="346"/>
    </location>
</feature>
<keyword evidence="3" id="KW-1185">Reference proteome</keyword>
<evidence type="ECO:0000313" key="2">
    <source>
        <dbReference type="Ensembl" id="ENSPMGP00000017938.1"/>
    </source>
</evidence>
<accession>A0A3B4ALC6</accession>
<evidence type="ECO:0000259" key="1">
    <source>
        <dbReference type="PROSITE" id="PS50853"/>
    </source>
</evidence>
<protein>
    <recommendedName>
        <fullName evidence="1">Fibronectin type-III domain-containing protein</fullName>
    </recommendedName>
</protein>
<dbReference type="PROSITE" id="PS50853">
    <property type="entry name" value="FN3"/>
    <property type="match status" value="4"/>
</dbReference>
<dbReference type="SMART" id="SM00060">
    <property type="entry name" value="FN3"/>
    <property type="match status" value="6"/>
</dbReference>
<dbReference type="InterPro" id="IPR013783">
    <property type="entry name" value="Ig-like_fold"/>
</dbReference>
<dbReference type="PANTHER" id="PTHR47135:SF1">
    <property type="entry name" value="FIBRONECTIN TYPE III DOMAIN-CONTAINING PROTEIN 7"/>
    <property type="match status" value="1"/>
</dbReference>
<dbReference type="Pfam" id="PF00041">
    <property type="entry name" value="fn3"/>
    <property type="match status" value="1"/>
</dbReference>
<dbReference type="Gene3D" id="2.60.40.10">
    <property type="entry name" value="Immunoglobulins"/>
    <property type="match status" value="6"/>
</dbReference>
<dbReference type="AlphaFoldDB" id="A0A3B4ALC6"/>
<feature type="domain" description="Fibronectin type-III" evidence="1">
    <location>
        <begin position="172"/>
        <end position="261"/>
    </location>
</feature>
<dbReference type="Proteomes" id="UP000261520">
    <property type="component" value="Unplaced"/>
</dbReference>
<dbReference type="InterPro" id="IPR036116">
    <property type="entry name" value="FN3_sf"/>
</dbReference>
<dbReference type="Ensembl" id="ENSPMGT00000019142.1">
    <property type="protein sequence ID" value="ENSPMGP00000017938.1"/>
    <property type="gene ID" value="ENSPMGG00000014677.1"/>
</dbReference>
<dbReference type="PANTHER" id="PTHR47135">
    <property type="entry name" value="FIBRONECTIN TYPE III DOMAIN-CONTAINING PROTEIN 7"/>
    <property type="match status" value="1"/>
</dbReference>
<name>A0A3B4ALC6_9GOBI</name>
<feature type="domain" description="Fibronectin type-III" evidence="1">
    <location>
        <begin position="81"/>
        <end position="170"/>
    </location>
</feature>
<dbReference type="InterPro" id="IPR003961">
    <property type="entry name" value="FN3_dom"/>
</dbReference>
<proteinExistence type="predicted"/>
<reference evidence="2" key="2">
    <citation type="submission" date="2025-09" db="UniProtKB">
        <authorList>
            <consortium name="Ensembl"/>
        </authorList>
    </citation>
    <scope>IDENTIFICATION</scope>
</reference>
<organism evidence="2 3">
    <name type="scientific">Periophthalmus magnuspinnatus</name>
    <dbReference type="NCBI Taxonomy" id="409849"/>
    <lineage>
        <taxon>Eukaryota</taxon>
        <taxon>Metazoa</taxon>
        <taxon>Chordata</taxon>
        <taxon>Craniata</taxon>
        <taxon>Vertebrata</taxon>
        <taxon>Euteleostomi</taxon>
        <taxon>Actinopterygii</taxon>
        <taxon>Neopterygii</taxon>
        <taxon>Teleostei</taxon>
        <taxon>Neoteleostei</taxon>
        <taxon>Acanthomorphata</taxon>
        <taxon>Gobiaria</taxon>
        <taxon>Gobiiformes</taxon>
        <taxon>Gobioidei</taxon>
        <taxon>Gobiidae</taxon>
        <taxon>Oxudercinae</taxon>
        <taxon>Periophthalmus</taxon>
    </lineage>
</organism>
<reference evidence="2" key="1">
    <citation type="submission" date="2025-08" db="UniProtKB">
        <authorList>
            <consortium name="Ensembl"/>
        </authorList>
    </citation>
    <scope>IDENTIFICATION</scope>
</reference>
<sequence length="708" mass="75293">PIDSTTLEITFVPVAGVTKYIIRALDTLNPPTFIEEVEVTSSPGRISNLQAYKDYKLSIMASNGVARSQPTQPVTAKTLLPPPQMNSSSPNDHTIDVSWNPTVFAVNYTVSLLKQGAIETHKITKSTNGTNISFTGLEAGVVYDIDCYAFDVDGRKGEFANSSQATRPPTPASVTVTMVTNSTSLALNVSWTVDPNVNTLIWYNVSSDQGVNCSSTSSLSCELSPVTCGTVYSVKVTASNVAGPSLKMSAITTLSCPTVPCPPQGLTVTETTSGNCTFSWGTVAHAERYLAYIKNGFGTEKVCNETGSSCDFSCECGYTYVMSVFAVNAAGKSPPGPMINYTTVPCCPSSMNVSLIGPDTLKVVWDKARGAEVYETQAVNNSQTILCNDTATMCVLSYLKCDTSYNTKVIPCNDISGCNQNCLSRIQDTAPCTPTNLGVTKVNSSAVNVHWTNTNRNATVSVTVNGVISCTTGDTSCDITGLNCGSSYKISVTAANAAGDSLPSYSELYETGPCCPSTLDVQQITQAMTNVSWSSATGAHTFRTFLNSSKGHAGCHTEDTHCIMGCITCSTNYTISMEAYSLSGLQTNCSYSGFSSSLCCPSGIKLYRISTTGLRVSWRSSPGPTHRTEVNMTGNGNAYTCTALPGVNYCDISGVQCGMEYTVVVAPIKPDGSPETFCPHRVYSGNRLFSTCASFSFSVYFRGKRSVE</sequence>
<feature type="domain" description="Fibronectin type-III" evidence="1">
    <location>
        <begin position="433"/>
        <end position="514"/>
    </location>
</feature>
<dbReference type="SUPFAM" id="SSF49265">
    <property type="entry name" value="Fibronectin type III"/>
    <property type="match status" value="5"/>
</dbReference>
<evidence type="ECO:0000313" key="3">
    <source>
        <dbReference type="Proteomes" id="UP000261520"/>
    </source>
</evidence>